<dbReference type="InterPro" id="IPR038300">
    <property type="entry name" value="SASP_sf_alpha/beta"/>
</dbReference>
<evidence type="ECO:0000256" key="1">
    <source>
        <dbReference type="ARBA" id="ARBA00003863"/>
    </source>
</evidence>
<evidence type="ECO:0000256" key="2">
    <source>
        <dbReference type="ARBA" id="ARBA00005442"/>
    </source>
</evidence>
<evidence type="ECO:0000313" key="4">
    <source>
        <dbReference type="EMBL" id="SKA22615.1"/>
    </source>
</evidence>
<name>A0A1T4S310_9FIRM</name>
<reference evidence="5" key="1">
    <citation type="submission" date="2017-02" db="EMBL/GenBank/DDBJ databases">
        <authorList>
            <person name="Varghese N."/>
            <person name="Submissions S."/>
        </authorList>
    </citation>
    <scope>NUCLEOTIDE SEQUENCE [LARGE SCALE GENOMIC DNA]</scope>
    <source>
        <strain evidence="5">DSM 16521</strain>
    </source>
</reference>
<dbReference type="PROSITE" id="PS00304">
    <property type="entry name" value="SASP_1"/>
    <property type="match status" value="1"/>
</dbReference>
<dbReference type="GO" id="GO:0003690">
    <property type="term" value="F:double-stranded DNA binding"/>
    <property type="evidence" value="ECO:0007669"/>
    <property type="project" value="InterPro"/>
</dbReference>
<comment type="function">
    <text evidence="1">SASP are bound to spore DNA. They are double-stranded DNA-binding proteins that cause DNA to change to an a-like conformation. They protect the DNA backbone from chemical and enzymatic cleavage and are thus involved in dormant spore's high resistance to UV light.</text>
</comment>
<comment type="similarity">
    <text evidence="2">Belongs to the alpha/beta-type SASP family.</text>
</comment>
<dbReference type="InterPro" id="IPR018126">
    <property type="entry name" value="SASP_alpha/beta-type_CS"/>
</dbReference>
<dbReference type="Gene3D" id="6.10.10.80">
    <property type="entry name" value="Small, acid-soluble spore protein, alpha/beta type-like"/>
    <property type="match status" value="1"/>
</dbReference>
<dbReference type="InterPro" id="IPR001448">
    <property type="entry name" value="SASP_alpha/beta-type"/>
</dbReference>
<dbReference type="Proteomes" id="UP000189933">
    <property type="component" value="Unassembled WGS sequence"/>
</dbReference>
<proteinExistence type="inferred from homology"/>
<dbReference type="RefSeq" id="WP_078666400.1">
    <property type="nucleotide sequence ID" value="NZ_FUXM01000041.1"/>
</dbReference>
<protein>
    <submittedName>
        <fullName evidence="4">Small, acid-soluble spore protein, alpha/beta type</fullName>
    </submittedName>
</protein>
<organism evidence="4 5">
    <name type="scientific">Carboxydocella sporoproducens DSM 16521</name>
    <dbReference type="NCBI Taxonomy" id="1121270"/>
    <lineage>
        <taxon>Bacteria</taxon>
        <taxon>Bacillati</taxon>
        <taxon>Bacillota</taxon>
        <taxon>Clostridia</taxon>
        <taxon>Eubacteriales</taxon>
        <taxon>Clostridiales Family XVI. Incertae Sedis</taxon>
        <taxon>Carboxydocella</taxon>
    </lineage>
</organism>
<dbReference type="Pfam" id="PF00269">
    <property type="entry name" value="SASP"/>
    <property type="match status" value="1"/>
</dbReference>
<evidence type="ECO:0000313" key="5">
    <source>
        <dbReference type="Proteomes" id="UP000189933"/>
    </source>
</evidence>
<dbReference type="AlphaFoldDB" id="A0A1T4S310"/>
<dbReference type="OrthoDB" id="1683773at2"/>
<keyword evidence="5" id="KW-1185">Reference proteome</keyword>
<evidence type="ECO:0000256" key="3">
    <source>
        <dbReference type="ARBA" id="ARBA00023125"/>
    </source>
</evidence>
<gene>
    <name evidence="4" type="ORF">SAMN02745885_02410</name>
</gene>
<dbReference type="EMBL" id="FUXM01000041">
    <property type="protein sequence ID" value="SKA22615.1"/>
    <property type="molecule type" value="Genomic_DNA"/>
</dbReference>
<keyword evidence="3" id="KW-0238">DNA-binding</keyword>
<sequence>MPKFVEQLLPKSTLDQFKYEIAKEIGILPKIENGYWGDVTAEECGKVGGEIGGKMVKAMIKRAETMLINKYNI</sequence>
<accession>A0A1T4S310</accession>
<dbReference type="GO" id="GO:0006265">
    <property type="term" value="P:DNA topological change"/>
    <property type="evidence" value="ECO:0007669"/>
    <property type="project" value="InterPro"/>
</dbReference>